<evidence type="ECO:0000313" key="1">
    <source>
        <dbReference type="EMBL" id="EAT16776.1"/>
    </source>
</evidence>
<name>Q1K2V5_DESA6</name>
<proteinExistence type="predicted"/>
<dbReference type="EMBL" id="AAEW02000003">
    <property type="protein sequence ID" value="EAT16776.1"/>
    <property type="molecule type" value="Genomic_DNA"/>
</dbReference>
<dbReference type="AlphaFoldDB" id="Q1K2V5"/>
<sequence>MAQIAPFRGICFNPSRGDGLDLVVSPPYDVIDSTLQQRLFDRSSYNIVRLILGTTHDGDDAENNRYTRSAVLFQQWRDEQVLVRDEEPAIYLYDQHYQIGEQAIVRKGFIALARIEEFASGMVKPHEQTRFDWCRDRLQLLRHCRANFSPVFSLYSDPCCVVEAMTSGVRKEAPDLEVSDDQGVRHKLWKIHDRRLIMTISEVLDAKPLLIADGHHRYETALNYRDEQREKQGEFSGKETFNYISMYFSNMEDPSCQTVAQHRLISARTYDPFWAQATIVFNVVALQGDAWQERVDQVPTPGDGHDMEILLYVGNGKGYVLTLKDLEEQSQRYRHLLVHAPSATHRAILYRAVLEQLLCDVANEEDGGIVHQVADALTCVDQGMARGALLFPALSVATVRDIANAGGKIPECSTCFFPSVLSGLVINPIVSGEQIGDFL</sequence>
<dbReference type="PIRSF" id="PIRSF033563">
    <property type="entry name" value="UCP033563"/>
    <property type="match status" value="1"/>
</dbReference>
<dbReference type="Pfam" id="PF06245">
    <property type="entry name" value="DUF1015"/>
    <property type="match status" value="1"/>
</dbReference>
<reference evidence="1" key="1">
    <citation type="submission" date="2006-05" db="EMBL/GenBank/DDBJ databases">
        <title>Annotation of the draft genome assembly of Desulfuromonas acetoxidans DSM 684.</title>
        <authorList>
            <consortium name="US DOE Joint Genome Institute (JGI-ORNL)"/>
            <person name="Larimer F."/>
            <person name="Land M."/>
            <person name="Hauser L."/>
        </authorList>
    </citation>
    <scope>NUCLEOTIDE SEQUENCE [LARGE SCALE GENOMIC DNA]</scope>
    <source>
        <strain evidence="1">DSM 684</strain>
    </source>
</reference>
<keyword evidence="2" id="KW-1185">Reference proteome</keyword>
<dbReference type="RefSeq" id="WP_005998211.1">
    <property type="nucleotide sequence ID" value="NZ_AAEW02000003.1"/>
</dbReference>
<reference evidence="1" key="2">
    <citation type="submission" date="2006-05" db="EMBL/GenBank/DDBJ databases">
        <title>Sequencing of the draft genome and assembly of Desulfuromonas acetoxidans DSM 684.</title>
        <authorList>
            <consortium name="US DOE Joint Genome Institute (JGI-PGF)"/>
            <person name="Copeland A."/>
            <person name="Lucas S."/>
            <person name="Lapidus A."/>
            <person name="Barry K."/>
            <person name="Detter J.C."/>
            <person name="Glavina del Rio T."/>
            <person name="Hammon N."/>
            <person name="Israni S."/>
            <person name="Dalin E."/>
            <person name="Tice H."/>
            <person name="Bruce D."/>
            <person name="Pitluck S."/>
            <person name="Richardson P."/>
        </authorList>
    </citation>
    <scope>NUCLEOTIDE SEQUENCE [LARGE SCALE GENOMIC DNA]</scope>
    <source>
        <strain evidence="1">DSM 684</strain>
    </source>
</reference>
<dbReference type="OrthoDB" id="9781616at2"/>
<comment type="caution">
    <text evidence="1">The sequence shown here is derived from an EMBL/GenBank/DDBJ whole genome shotgun (WGS) entry which is preliminary data.</text>
</comment>
<gene>
    <name evidence="1" type="ORF">Dace_2028</name>
</gene>
<protein>
    <submittedName>
        <fullName evidence="1">Uncharacterized conserved protein UCP033563</fullName>
    </submittedName>
</protein>
<organism evidence="1 2">
    <name type="scientific">Desulfuromonas acetoxidans (strain DSM 684 / 11070)</name>
    <dbReference type="NCBI Taxonomy" id="281689"/>
    <lineage>
        <taxon>Bacteria</taxon>
        <taxon>Pseudomonadati</taxon>
        <taxon>Thermodesulfobacteriota</taxon>
        <taxon>Desulfuromonadia</taxon>
        <taxon>Desulfuromonadales</taxon>
        <taxon>Desulfuromonadaceae</taxon>
        <taxon>Desulfuromonas</taxon>
    </lineage>
</organism>
<dbReference type="PANTHER" id="PTHR36454:SF1">
    <property type="entry name" value="DUF1015 DOMAIN-CONTAINING PROTEIN"/>
    <property type="match status" value="1"/>
</dbReference>
<dbReference type="Proteomes" id="UP000005695">
    <property type="component" value="Unassembled WGS sequence"/>
</dbReference>
<accession>Q1K2V5</accession>
<evidence type="ECO:0000313" key="2">
    <source>
        <dbReference type="Proteomes" id="UP000005695"/>
    </source>
</evidence>
<dbReference type="PANTHER" id="PTHR36454">
    <property type="entry name" value="LMO2823 PROTEIN"/>
    <property type="match status" value="1"/>
</dbReference>
<dbReference type="InterPro" id="IPR008323">
    <property type="entry name" value="UCP033563"/>
</dbReference>